<dbReference type="PANTHER" id="PTHR37825:SF1">
    <property type="entry name" value="TRNA(MET) CYTIDINE ACETATE LIGASE"/>
    <property type="match status" value="1"/>
</dbReference>
<dbReference type="EMBL" id="IACT01008810">
    <property type="protein sequence ID" value="LAC27922.1"/>
    <property type="molecule type" value="mRNA"/>
</dbReference>
<dbReference type="PANTHER" id="PTHR37825">
    <property type="entry name" value="TRNA(MET) CYTIDINE ACETATE LIGASE"/>
    <property type="match status" value="1"/>
</dbReference>
<dbReference type="Pfam" id="PF05636">
    <property type="entry name" value="HIGH_NTase1"/>
    <property type="match status" value="1"/>
</dbReference>
<name>A0A6A7GCQ9_9CRUS</name>
<proteinExistence type="evidence at transcript level"/>
<dbReference type="HAMAP" id="MF_01539">
    <property type="entry name" value="TmcAL"/>
    <property type="match status" value="1"/>
</dbReference>
<keyword evidence="1" id="KW-0808">Transferase</keyword>
<dbReference type="NCBIfam" id="NF010191">
    <property type="entry name" value="PRK13670.1"/>
    <property type="match status" value="1"/>
</dbReference>
<dbReference type="SUPFAM" id="SSF52374">
    <property type="entry name" value="Nucleotidylyl transferase"/>
    <property type="match status" value="1"/>
</dbReference>
<dbReference type="InterPro" id="IPR014729">
    <property type="entry name" value="Rossmann-like_a/b/a_fold"/>
</dbReference>
<reference evidence="1" key="1">
    <citation type="submission" date="2017-11" db="EMBL/GenBank/DDBJ databases">
        <title>The sensing device of the deep-sea amphipod.</title>
        <authorList>
            <person name="Kobayashi H."/>
            <person name="Nagahama T."/>
            <person name="Arai W."/>
            <person name="Sasagawa Y."/>
            <person name="Umeda M."/>
            <person name="Hayashi T."/>
            <person name="Nikaido I."/>
            <person name="Watanabe H."/>
            <person name="Oguri K."/>
            <person name="Kitazato H."/>
            <person name="Fujioka K."/>
            <person name="Kido Y."/>
            <person name="Takami H."/>
        </authorList>
    </citation>
    <scope>NUCLEOTIDE SEQUENCE</scope>
    <source>
        <tissue evidence="1">Whole body</tissue>
    </source>
</reference>
<evidence type="ECO:0000313" key="1">
    <source>
        <dbReference type="EMBL" id="LAC27922.1"/>
    </source>
</evidence>
<sequence>MEKKYVSMYNRRKKLKREIKMKAIGIVVEYNPFHNGHKLHLKESKKKGDLVVAVMSGNFLQRGEPAIYDKWTRANMALKNGVDIVVELPVFYATQSAEIFAYGAIDILDKLGVEGIVFGSESSNLEKLKKIAYLQIDKKNILDEKIKEYIKIGISYPNAINIAIEEMLGETNILKPNDILGIEYIKAIRKLKSSMEITLIGRKGVGYHEKKVVEELASATSIRDMIKKNMISEVKKVVPLESLDYFGTPIYLEDFYSLLRYEILNNYEELKFIADMEIGLDNRIFEMAVKFSEFSEFYKNIMTKRYTNGRMQRVLCHILLKIDKKIIEETRNGIGYVKILGFSKKGANYLKEKKEEFRIKPLSGLKNVSLILEERERELLNFEIKCDRIYNIVNPYKDRRFPIIGK</sequence>
<organism evidence="1">
    <name type="scientific">Hirondellea gigas</name>
    <dbReference type="NCBI Taxonomy" id="1518452"/>
    <lineage>
        <taxon>Eukaryota</taxon>
        <taxon>Metazoa</taxon>
        <taxon>Ecdysozoa</taxon>
        <taxon>Arthropoda</taxon>
        <taxon>Crustacea</taxon>
        <taxon>Multicrustacea</taxon>
        <taxon>Malacostraca</taxon>
        <taxon>Eumalacostraca</taxon>
        <taxon>Peracarida</taxon>
        <taxon>Amphipoda</taxon>
        <taxon>Amphilochidea</taxon>
        <taxon>Lysianassida</taxon>
        <taxon>Lysianassidira</taxon>
        <taxon>Lysianassoidea</taxon>
        <taxon>Lysianassidae</taxon>
        <taxon>Hirondellea</taxon>
    </lineage>
</organism>
<dbReference type="Gene3D" id="3.40.50.620">
    <property type="entry name" value="HUPs"/>
    <property type="match status" value="1"/>
</dbReference>
<accession>A0A6A7GCQ9</accession>
<dbReference type="InterPro" id="IPR008513">
    <property type="entry name" value="tRNA(Met)_cyd_acetate_ligase"/>
</dbReference>
<protein>
    <submittedName>
        <fullName evidence="1">Cytidyltransferase</fullName>
    </submittedName>
</protein>
<dbReference type="GO" id="GO:0016740">
    <property type="term" value="F:transferase activity"/>
    <property type="evidence" value="ECO:0007669"/>
    <property type="project" value="UniProtKB-KW"/>
</dbReference>
<dbReference type="AlphaFoldDB" id="A0A6A7GCQ9"/>